<feature type="non-terminal residue" evidence="4">
    <location>
        <position position="214"/>
    </location>
</feature>
<dbReference type="Proteomes" id="UP000029917">
    <property type="component" value="Unassembled WGS sequence"/>
</dbReference>
<dbReference type="Pfam" id="PF00512">
    <property type="entry name" value="HisKA"/>
    <property type="match status" value="1"/>
</dbReference>
<evidence type="ECO:0000256" key="1">
    <source>
        <dbReference type="ARBA" id="ARBA00000085"/>
    </source>
</evidence>
<evidence type="ECO:0000259" key="3">
    <source>
        <dbReference type="SMART" id="SM00388"/>
    </source>
</evidence>
<dbReference type="SMART" id="SM00388">
    <property type="entry name" value="HisKA"/>
    <property type="match status" value="1"/>
</dbReference>
<protein>
    <recommendedName>
        <fullName evidence="2">histidine kinase</fullName>
        <ecNumber evidence="2">2.7.13.3</ecNumber>
    </recommendedName>
</protein>
<dbReference type="Pfam" id="PF08448">
    <property type="entry name" value="PAS_4"/>
    <property type="match status" value="1"/>
</dbReference>
<evidence type="ECO:0000256" key="2">
    <source>
        <dbReference type="ARBA" id="ARBA00012438"/>
    </source>
</evidence>
<dbReference type="InterPro" id="IPR036097">
    <property type="entry name" value="HisK_dim/P_sf"/>
</dbReference>
<name>A0A099EVR9_9RHOB</name>
<evidence type="ECO:0000313" key="4">
    <source>
        <dbReference type="EMBL" id="KGJ02052.1"/>
    </source>
</evidence>
<feature type="domain" description="Signal transduction histidine kinase dimerisation/phosphoacceptor" evidence="3">
    <location>
        <begin position="122"/>
        <end position="186"/>
    </location>
</feature>
<dbReference type="STRING" id="690417.IC63_15415"/>
<dbReference type="SUPFAM" id="SSF47384">
    <property type="entry name" value="Homodimeric domain of signal transducing histidine kinase"/>
    <property type="match status" value="1"/>
</dbReference>
<dbReference type="EMBL" id="JRKS01000078">
    <property type="protein sequence ID" value="KGJ02052.1"/>
    <property type="molecule type" value="Genomic_DNA"/>
</dbReference>
<comment type="caution">
    <text evidence="4">The sequence shown here is derived from an EMBL/GenBank/DDBJ whole genome shotgun (WGS) entry which is preliminary data.</text>
</comment>
<dbReference type="CDD" id="cd00082">
    <property type="entry name" value="HisKA"/>
    <property type="match status" value="1"/>
</dbReference>
<dbReference type="GO" id="GO:0000155">
    <property type="term" value="F:phosphorelay sensor kinase activity"/>
    <property type="evidence" value="ECO:0007669"/>
    <property type="project" value="InterPro"/>
</dbReference>
<accession>A0A099EVR9</accession>
<reference evidence="4 5" key="1">
    <citation type="submission" date="2014-09" db="EMBL/GenBank/DDBJ databases">
        <authorList>
            <person name="McGinnis J.M."/>
            <person name="Wolfgang W.J."/>
        </authorList>
    </citation>
    <scope>NUCLEOTIDE SEQUENCE [LARGE SCALE GENOMIC DNA]</scope>
    <source>
        <strain evidence="4 5">HAMBI 3106</strain>
    </source>
</reference>
<reference evidence="4 5" key="2">
    <citation type="submission" date="2014-10" db="EMBL/GenBank/DDBJ databases">
        <title>Paracoccus sanguinis sp. nov., isolated from clinical specimens of New York State patients.</title>
        <authorList>
            <person name="Mingle L.A."/>
            <person name="Cole J.A."/>
            <person name="Lapierre P."/>
            <person name="Musser K.A."/>
        </authorList>
    </citation>
    <scope>NUCLEOTIDE SEQUENCE [LARGE SCALE GENOMIC DNA]</scope>
    <source>
        <strain evidence="4 5">HAMBI 3106</strain>
    </source>
</reference>
<organism evidence="4 5">
    <name type="scientific">Paracoccus sphaerophysae</name>
    <dbReference type="NCBI Taxonomy" id="690417"/>
    <lineage>
        <taxon>Bacteria</taxon>
        <taxon>Pseudomonadati</taxon>
        <taxon>Pseudomonadota</taxon>
        <taxon>Alphaproteobacteria</taxon>
        <taxon>Rhodobacterales</taxon>
        <taxon>Paracoccaceae</taxon>
        <taxon>Paracoccus</taxon>
    </lineage>
</organism>
<keyword evidence="5" id="KW-1185">Reference proteome</keyword>
<dbReference type="InterPro" id="IPR013656">
    <property type="entry name" value="PAS_4"/>
</dbReference>
<evidence type="ECO:0000313" key="5">
    <source>
        <dbReference type="Proteomes" id="UP000029917"/>
    </source>
</evidence>
<dbReference type="EC" id="2.7.13.3" evidence="2"/>
<comment type="catalytic activity">
    <reaction evidence="1">
        <text>ATP + protein L-histidine = ADP + protein N-phospho-L-histidine.</text>
        <dbReference type="EC" id="2.7.13.3"/>
    </reaction>
</comment>
<gene>
    <name evidence="4" type="ORF">IC63_15415</name>
</gene>
<sequence>MLSALPLPVASFDAQGRWTGLNEAAEHWLNLSARSVAGHAADDPALLSRLRVSPELAPLLAATAASEEPALHPRIVFEISDRAGGWGRRKAALNLAPLPGGGTVMVIRPDGHGPSPRHGVRSAIGMAEMLAHEIKNPVAGIRGAAQLLAEGLNAEDRELTDLIVAESRRIVALLDQVERFGDTTAPQRRAVNIHDILDRARRSIDLGGVGQGGV</sequence>
<dbReference type="InterPro" id="IPR003661">
    <property type="entry name" value="HisK_dim/P_dom"/>
</dbReference>
<proteinExistence type="predicted"/>
<dbReference type="Gene3D" id="1.10.287.130">
    <property type="match status" value="1"/>
</dbReference>
<dbReference type="AlphaFoldDB" id="A0A099EVR9"/>